<dbReference type="Gene3D" id="2.170.120.12">
    <property type="entry name" value="DNA-directed RNA polymerase, insert domain"/>
    <property type="match status" value="1"/>
</dbReference>
<evidence type="ECO:0000256" key="2">
    <source>
        <dbReference type="ARBA" id="ARBA00022695"/>
    </source>
</evidence>
<evidence type="ECO:0000259" key="6">
    <source>
        <dbReference type="SMART" id="SM00662"/>
    </source>
</evidence>
<evidence type="ECO:0000256" key="1">
    <source>
        <dbReference type="ARBA" id="ARBA00022478"/>
    </source>
</evidence>
<comment type="subcellular location">
    <subcellularLocation>
        <location evidence="5">Cytoplasm</location>
    </subcellularLocation>
</comment>
<comment type="function">
    <text evidence="5">DNA-dependent RNA polymerase (RNAP) catalyzes the transcription of DNA into RNA using the four ribonucleoside triphosphates as substrates.</text>
</comment>
<dbReference type="EC" id="2.7.7.6" evidence="5"/>
<dbReference type="HAMAP" id="MF_00320">
    <property type="entry name" value="RNApol_arch_Rpo3"/>
    <property type="match status" value="1"/>
</dbReference>
<keyword evidence="1 5" id="KW-0240">DNA-directed RNA polymerase</keyword>
<dbReference type="SUPFAM" id="SSF56553">
    <property type="entry name" value="Insert subdomain of RNA polymerase alpha subunit"/>
    <property type="match status" value="1"/>
</dbReference>
<comment type="caution">
    <text evidence="5">Lacks conserved residue(s) required for the propagation of feature annotation.</text>
</comment>
<accession>A0A7C1HWT8</accession>
<dbReference type="SUPFAM" id="SSF55257">
    <property type="entry name" value="RBP11-like subunits of RNA polymerase"/>
    <property type="match status" value="1"/>
</dbReference>
<evidence type="ECO:0000256" key="4">
    <source>
        <dbReference type="ARBA" id="ARBA00025804"/>
    </source>
</evidence>
<dbReference type="PROSITE" id="PS00446">
    <property type="entry name" value="RNA_POL_D_30KD"/>
    <property type="match status" value="1"/>
</dbReference>
<dbReference type="PANTHER" id="PTHR11800">
    <property type="entry name" value="DNA-DIRECTED RNA POLYMERASE"/>
    <property type="match status" value="1"/>
</dbReference>
<evidence type="ECO:0000256" key="3">
    <source>
        <dbReference type="ARBA" id="ARBA00023163"/>
    </source>
</evidence>
<dbReference type="NCBIfam" id="NF001988">
    <property type="entry name" value="PRK00783.1"/>
    <property type="match status" value="1"/>
</dbReference>
<keyword evidence="2 5" id="KW-0548">Nucleotidyltransferase</keyword>
<evidence type="ECO:0000313" key="7">
    <source>
        <dbReference type="EMBL" id="HDS10726.1"/>
    </source>
</evidence>
<dbReference type="GO" id="GO:0046983">
    <property type="term" value="F:protein dimerization activity"/>
    <property type="evidence" value="ECO:0007669"/>
    <property type="project" value="InterPro"/>
</dbReference>
<dbReference type="GO" id="GO:0003899">
    <property type="term" value="F:DNA-directed RNA polymerase activity"/>
    <property type="evidence" value="ECO:0007669"/>
    <property type="project" value="UniProtKB-UniRule"/>
</dbReference>
<protein>
    <recommendedName>
        <fullName evidence="5">DNA-directed RNA polymerase subunit Rpo3</fullName>
        <ecNumber evidence="5">2.7.7.6</ecNumber>
    </recommendedName>
    <alternativeName>
        <fullName evidence="5">DNA-directed RNA polymerase subunit D</fullName>
    </alternativeName>
</protein>
<keyword evidence="3 5" id="KW-0804">Transcription</keyword>
<gene>
    <name evidence="5" type="primary">rpo3</name>
    <name evidence="5" type="synonym">rpoD</name>
    <name evidence="7" type="ORF">ENO04_03820</name>
</gene>
<organism evidence="7">
    <name type="scientific">Fervidicoccus fontis</name>
    <dbReference type="NCBI Taxonomy" id="683846"/>
    <lineage>
        <taxon>Archaea</taxon>
        <taxon>Thermoproteota</taxon>
        <taxon>Thermoprotei</taxon>
        <taxon>Fervidicoccales</taxon>
        <taxon>Fervidicoccaceae</taxon>
        <taxon>Fervidicoccus</taxon>
    </lineage>
</organism>
<dbReference type="AlphaFoldDB" id="A0A7C1HWT8"/>
<dbReference type="SMART" id="SM00662">
    <property type="entry name" value="RPOLD"/>
    <property type="match status" value="1"/>
</dbReference>
<dbReference type="PANTHER" id="PTHR11800:SF2">
    <property type="entry name" value="DNA-DIRECTED RNA POLYMERASE II SUBUNIT RPB3"/>
    <property type="match status" value="1"/>
</dbReference>
<dbReference type="GO" id="GO:0005737">
    <property type="term" value="C:cytoplasm"/>
    <property type="evidence" value="ECO:0007669"/>
    <property type="project" value="UniProtKB-SubCell"/>
</dbReference>
<name>A0A7C1HWT8_9CREN</name>
<comment type="caution">
    <text evidence="7">The sequence shown here is derived from an EMBL/GenBank/DDBJ whole genome shotgun (WGS) entry which is preliminary data.</text>
</comment>
<dbReference type="GO" id="GO:0000428">
    <property type="term" value="C:DNA-directed RNA polymerase complex"/>
    <property type="evidence" value="ECO:0007669"/>
    <property type="project" value="UniProtKB-KW"/>
</dbReference>
<dbReference type="Pfam" id="PF01193">
    <property type="entry name" value="RNA_pol_L"/>
    <property type="match status" value="1"/>
</dbReference>
<dbReference type="InterPro" id="IPR036603">
    <property type="entry name" value="RBP11-like"/>
</dbReference>
<evidence type="ECO:0000256" key="5">
    <source>
        <dbReference type="HAMAP-Rule" id="MF_00320"/>
    </source>
</evidence>
<dbReference type="InterPro" id="IPR036643">
    <property type="entry name" value="RNApol_insert_sf"/>
</dbReference>
<proteinExistence type="inferred from homology"/>
<dbReference type="Gene3D" id="3.30.70.20">
    <property type="match status" value="1"/>
</dbReference>
<dbReference type="Pfam" id="PF01000">
    <property type="entry name" value="RNA_pol_A_bac"/>
    <property type="match status" value="1"/>
</dbReference>
<comment type="subunit">
    <text evidence="5">Part of the RNA polymerase complex.</text>
</comment>
<dbReference type="InterPro" id="IPR011263">
    <property type="entry name" value="DNA-dir_RNA_pol_RpoA/D/Rpb3"/>
</dbReference>
<feature type="domain" description="DNA-directed RNA polymerase RpoA/D/Rpb3-type" evidence="6">
    <location>
        <begin position="13"/>
        <end position="274"/>
    </location>
</feature>
<sequence>MVKAEVLRSDSFILALRFTDAPHHVLNAIRRAIIEEVPTLAIDTVIFVENNSVLHDEALAHRLGLIPFVSSEAVNKYRKPEECMERPEETGCSTKAYLEVKNDNSEEMVVLASHLRVEDPDVKPVYPDIPIIILSKGQRVVLEATLRLGKGKEHIKWSPVSVSTLTYQPIVKYDLTALSEASLRECISCISNYDSKVAEKMAGTLKGELKLDPLKLTSLLRYCAANVCGNNVMVEYLEDELILRFESIGSLTPKEIVFLAIKELKEKLDAFMNELKPIVQTGVKGVSQ</sequence>
<dbReference type="InterPro" id="IPR001514">
    <property type="entry name" value="DNA-dir_RNA_pol_30-40kDasu_CS"/>
</dbReference>
<dbReference type="InterPro" id="IPR050518">
    <property type="entry name" value="Rpo3/RPB3_RNA_Pol_subunit"/>
</dbReference>
<reference evidence="7" key="1">
    <citation type="journal article" date="2020" name="mSystems">
        <title>Genome- and Community-Level Interaction Insights into Carbon Utilization and Element Cycling Functions of Hydrothermarchaeota in Hydrothermal Sediment.</title>
        <authorList>
            <person name="Zhou Z."/>
            <person name="Liu Y."/>
            <person name="Xu W."/>
            <person name="Pan J."/>
            <person name="Luo Z.H."/>
            <person name="Li M."/>
        </authorList>
    </citation>
    <scope>NUCLEOTIDE SEQUENCE [LARGE SCALE GENOMIC DNA]</scope>
    <source>
        <strain evidence="7">SpSt-123</strain>
    </source>
</reference>
<comment type="catalytic activity">
    <reaction evidence="5">
        <text>RNA(n) + a ribonucleoside 5'-triphosphate = RNA(n+1) + diphosphate</text>
        <dbReference type="Rhea" id="RHEA:21248"/>
        <dbReference type="Rhea" id="RHEA-COMP:14527"/>
        <dbReference type="Rhea" id="RHEA-COMP:17342"/>
        <dbReference type="ChEBI" id="CHEBI:33019"/>
        <dbReference type="ChEBI" id="CHEBI:61557"/>
        <dbReference type="ChEBI" id="CHEBI:140395"/>
        <dbReference type="EC" id="2.7.7.6"/>
    </reaction>
</comment>
<comment type="similarity">
    <text evidence="4 5">Belongs to the archaeal Rpo3/eukaryotic RPB3 RNA polymerase subunit family.</text>
</comment>
<dbReference type="GO" id="GO:0003677">
    <property type="term" value="F:DNA binding"/>
    <property type="evidence" value="ECO:0007669"/>
    <property type="project" value="UniProtKB-UniRule"/>
</dbReference>
<dbReference type="GO" id="GO:0006351">
    <property type="term" value="P:DNA-templated transcription"/>
    <property type="evidence" value="ECO:0007669"/>
    <property type="project" value="UniProtKB-UniRule"/>
</dbReference>
<keyword evidence="5 7" id="KW-0808">Transferase</keyword>
<dbReference type="Gene3D" id="3.30.1360.10">
    <property type="entry name" value="RNA polymerase, RBP11-like subunit"/>
    <property type="match status" value="1"/>
</dbReference>
<keyword evidence="5" id="KW-0963">Cytoplasm</keyword>
<dbReference type="InterPro" id="IPR022842">
    <property type="entry name" value="RNAP_Rpo3/Rpb3/RPAC1"/>
</dbReference>
<dbReference type="EMBL" id="DSDY01000122">
    <property type="protein sequence ID" value="HDS10726.1"/>
    <property type="molecule type" value="Genomic_DNA"/>
</dbReference>
<dbReference type="InterPro" id="IPR011262">
    <property type="entry name" value="DNA-dir_RNA_pol_insert"/>
</dbReference>